<evidence type="ECO:0000313" key="2">
    <source>
        <dbReference type="Proteomes" id="UP000789396"/>
    </source>
</evidence>
<name>A0A9N9FK89_9GLOM</name>
<sequence length="79" mass="8905">MSISRHKSQKGLASYKCPIKHVQELGYQALNKAINYRSEEANKSSTSLNKPIQTNLLQNESIQINLSQNGSVQELNEFI</sequence>
<keyword evidence="2" id="KW-1185">Reference proteome</keyword>
<dbReference type="Proteomes" id="UP000789396">
    <property type="component" value="Unassembled WGS sequence"/>
</dbReference>
<proteinExistence type="predicted"/>
<reference evidence="1" key="1">
    <citation type="submission" date="2021-06" db="EMBL/GenBank/DDBJ databases">
        <authorList>
            <person name="Kallberg Y."/>
            <person name="Tangrot J."/>
            <person name="Rosling A."/>
        </authorList>
    </citation>
    <scope>NUCLEOTIDE SEQUENCE</scope>
    <source>
        <strain evidence="1">IN212</strain>
    </source>
</reference>
<feature type="non-terminal residue" evidence="1">
    <location>
        <position position="79"/>
    </location>
</feature>
<dbReference type="AlphaFoldDB" id="A0A9N9FK89"/>
<protein>
    <submittedName>
        <fullName evidence="1">13108_t:CDS:1</fullName>
    </submittedName>
</protein>
<dbReference type="EMBL" id="CAJVPZ010004038">
    <property type="protein sequence ID" value="CAG8540072.1"/>
    <property type="molecule type" value="Genomic_DNA"/>
</dbReference>
<evidence type="ECO:0000313" key="1">
    <source>
        <dbReference type="EMBL" id="CAG8540072.1"/>
    </source>
</evidence>
<accession>A0A9N9FK89</accession>
<organism evidence="1 2">
    <name type="scientific">Racocetra fulgida</name>
    <dbReference type="NCBI Taxonomy" id="60492"/>
    <lineage>
        <taxon>Eukaryota</taxon>
        <taxon>Fungi</taxon>
        <taxon>Fungi incertae sedis</taxon>
        <taxon>Mucoromycota</taxon>
        <taxon>Glomeromycotina</taxon>
        <taxon>Glomeromycetes</taxon>
        <taxon>Diversisporales</taxon>
        <taxon>Gigasporaceae</taxon>
        <taxon>Racocetra</taxon>
    </lineage>
</organism>
<gene>
    <name evidence="1" type="ORF">RFULGI_LOCUS4182</name>
</gene>
<dbReference type="OrthoDB" id="10494670at2759"/>
<comment type="caution">
    <text evidence="1">The sequence shown here is derived from an EMBL/GenBank/DDBJ whole genome shotgun (WGS) entry which is preliminary data.</text>
</comment>